<proteinExistence type="predicted"/>
<keyword evidence="2" id="KW-1185">Reference proteome</keyword>
<dbReference type="EMBL" id="BPWL01000002">
    <property type="protein sequence ID" value="GJJ07909.1"/>
    <property type="molecule type" value="Genomic_DNA"/>
</dbReference>
<evidence type="ECO:0000313" key="2">
    <source>
        <dbReference type="Proteomes" id="UP001050691"/>
    </source>
</evidence>
<accession>A0AAV5A3S9</accession>
<evidence type="ECO:0000313" key="1">
    <source>
        <dbReference type="EMBL" id="GJJ07909.1"/>
    </source>
</evidence>
<dbReference type="SUPFAM" id="SSF52047">
    <property type="entry name" value="RNI-like"/>
    <property type="match status" value="1"/>
</dbReference>
<name>A0AAV5A3S9_9AGAM</name>
<gene>
    <name evidence="1" type="ORF">Clacol_002115</name>
</gene>
<reference evidence="1" key="1">
    <citation type="submission" date="2021-10" db="EMBL/GenBank/DDBJ databases">
        <title>De novo Genome Assembly of Clathrus columnatus (Basidiomycota, Fungi) Using Illumina and Nanopore Sequence Data.</title>
        <authorList>
            <person name="Ogiso-Tanaka E."/>
            <person name="Itagaki H."/>
            <person name="Hosoya T."/>
            <person name="Hosaka K."/>
        </authorList>
    </citation>
    <scope>NUCLEOTIDE SEQUENCE</scope>
    <source>
        <strain evidence="1">MO-923</strain>
    </source>
</reference>
<sequence>MSTPVLQQHLPWHTQTIPGIPPNIEGLECSQFPCAAIGQARVSRPDVDLFSSKLTVIQWIGPSECLEYLPFLITSTLQIFILQVQSVTMNNLNSLDVFFKTIPLRSPFLRGFKFSLPPADSYAQAISRSLGELFSLLPELVSILFSSHYMTKELFTTLSQLPQLQDLSLIYWAEFWSDDKDVGNLPKREIDDDEEAGNDIPFRSLRKAKISISDFNFMITEVLRRDIQLLKLIDLTYSVVSPDRNFDSFFEPLHRICPNLKKISIPDVSLPFRTIRSLLKCPALVEIVSDGDVDMELEDIVTIAMDRSSWKVIILQPMKPLSYQALAHFTQNCPDLYELGLTLDPKLRIPDRNTFPTDIKFSSLTSLLVGFSELAPDFELAFFLSRIFSKPIKVRARGSETNCRLWKTLEELVNFIVTSQLKIRALEDENMLLRTQQCNNDT</sequence>
<dbReference type="Gene3D" id="3.80.10.10">
    <property type="entry name" value="Ribonuclease Inhibitor"/>
    <property type="match status" value="1"/>
</dbReference>
<dbReference type="Proteomes" id="UP001050691">
    <property type="component" value="Unassembled WGS sequence"/>
</dbReference>
<comment type="caution">
    <text evidence="1">The sequence shown here is derived from an EMBL/GenBank/DDBJ whole genome shotgun (WGS) entry which is preliminary data.</text>
</comment>
<organism evidence="1 2">
    <name type="scientific">Clathrus columnatus</name>
    <dbReference type="NCBI Taxonomy" id="1419009"/>
    <lineage>
        <taxon>Eukaryota</taxon>
        <taxon>Fungi</taxon>
        <taxon>Dikarya</taxon>
        <taxon>Basidiomycota</taxon>
        <taxon>Agaricomycotina</taxon>
        <taxon>Agaricomycetes</taxon>
        <taxon>Phallomycetidae</taxon>
        <taxon>Phallales</taxon>
        <taxon>Clathraceae</taxon>
        <taxon>Clathrus</taxon>
    </lineage>
</organism>
<protein>
    <submittedName>
        <fullName evidence="1">Uncharacterized protein</fullName>
    </submittedName>
</protein>
<dbReference type="AlphaFoldDB" id="A0AAV5A3S9"/>
<dbReference type="InterPro" id="IPR032675">
    <property type="entry name" value="LRR_dom_sf"/>
</dbReference>